<organism evidence="2 3">
    <name type="scientific">Trichostrongylus colubriformis</name>
    <name type="common">Black scour worm</name>
    <dbReference type="NCBI Taxonomy" id="6319"/>
    <lineage>
        <taxon>Eukaryota</taxon>
        <taxon>Metazoa</taxon>
        <taxon>Ecdysozoa</taxon>
        <taxon>Nematoda</taxon>
        <taxon>Chromadorea</taxon>
        <taxon>Rhabditida</taxon>
        <taxon>Rhabditina</taxon>
        <taxon>Rhabditomorpha</taxon>
        <taxon>Strongyloidea</taxon>
        <taxon>Trichostrongylidae</taxon>
        <taxon>Trichostrongylus</taxon>
    </lineage>
</organism>
<dbReference type="EMBL" id="WIXE01007427">
    <property type="protein sequence ID" value="KAK5980426.1"/>
    <property type="molecule type" value="Genomic_DNA"/>
</dbReference>
<keyword evidence="3" id="KW-1185">Reference proteome</keyword>
<protein>
    <recommendedName>
        <fullName evidence="1">Phlebovirus glycoprotein G2 fusion domain-containing protein</fullName>
    </recommendedName>
</protein>
<feature type="domain" description="Phlebovirus glycoprotein G2 fusion" evidence="1">
    <location>
        <begin position="104"/>
        <end position="276"/>
    </location>
</feature>
<comment type="caution">
    <text evidence="2">The sequence shown here is derived from an EMBL/GenBank/DDBJ whole genome shotgun (WGS) entry which is preliminary data.</text>
</comment>
<reference evidence="2 3" key="1">
    <citation type="submission" date="2019-10" db="EMBL/GenBank/DDBJ databases">
        <title>Assembly and Annotation for the nematode Trichostrongylus colubriformis.</title>
        <authorList>
            <person name="Martin J."/>
        </authorList>
    </citation>
    <scope>NUCLEOTIDE SEQUENCE [LARGE SCALE GENOMIC DNA]</scope>
    <source>
        <strain evidence="2">G859</strain>
        <tissue evidence="2">Whole worm</tissue>
    </source>
</reference>
<dbReference type="Proteomes" id="UP001331761">
    <property type="component" value="Unassembled WGS sequence"/>
</dbReference>
<name>A0AAN8FK02_TRICO</name>
<accession>A0AAN8FK02</accession>
<evidence type="ECO:0000313" key="2">
    <source>
        <dbReference type="EMBL" id="KAK5980426.1"/>
    </source>
</evidence>
<gene>
    <name evidence="2" type="ORF">GCK32_010820</name>
</gene>
<dbReference type="Pfam" id="PF07245">
    <property type="entry name" value="Phlebovirus_G2"/>
    <property type="match status" value="1"/>
</dbReference>
<evidence type="ECO:0000313" key="3">
    <source>
        <dbReference type="Proteomes" id="UP001331761"/>
    </source>
</evidence>
<proteinExistence type="predicted"/>
<sequence length="366" mass="41909">MESSTCPAYAIECRQHGVYLHAPQSEEYELCVNNYCITGKSPPVHKQLHLPPEDTPQLRPALEATNRKLVHPCRNELLCSIILFRNRRHDMCSKHLESRVLATSSINGIRIYGVPKDDTVFELSRCIKWEEKVEHRLEVIEGNPFQIYVLGIHPNASTRMKGLEVTLNVLSPPPLPELDRTFITSGNHTAFWDERRVVLHCPSKGHAQLLQCTLHPVCECTPAKSQMMCKCMDDEIEATSSHIGNVLPLSWQQIHFSEHPHHAIMVKVDHDVSAEVILNMKETISDLTTEIKDDVCTAENTHLVRCFRCNKGKDGIGTAKRRVYKKTQTQERRHIDEIRYKRSCGRLAEQIRGQIDSQEDHMKSMK</sequence>
<dbReference type="InterPro" id="IPR009878">
    <property type="entry name" value="Phlebovirus_G2_fusion"/>
</dbReference>
<evidence type="ECO:0000259" key="1">
    <source>
        <dbReference type="Pfam" id="PF07245"/>
    </source>
</evidence>
<dbReference type="AlphaFoldDB" id="A0AAN8FK02"/>